<feature type="domain" description="BPTI/Kunitz inhibitor" evidence="2">
    <location>
        <begin position="128"/>
        <end position="181"/>
    </location>
</feature>
<dbReference type="SUPFAM" id="SSF57362">
    <property type="entry name" value="BPTI-like"/>
    <property type="match status" value="2"/>
</dbReference>
<gene>
    <name evidence="3" type="primary">Cni-T21D12.12</name>
    <name evidence="3" type="synonym">Cnig_chr_IV.g16028</name>
    <name evidence="3" type="ORF">B9Z55_016028</name>
</gene>
<feature type="chain" id="PRO_5013862196" description="BPTI/Kunitz inhibitor domain-containing protein" evidence="1">
    <location>
        <begin position="17"/>
        <end position="182"/>
    </location>
</feature>
<dbReference type="InterPro" id="IPR036880">
    <property type="entry name" value="Kunitz_BPTI_sf"/>
</dbReference>
<dbReference type="SMART" id="SM00131">
    <property type="entry name" value="KU"/>
    <property type="match status" value="2"/>
</dbReference>
<feature type="signal peptide" evidence="1">
    <location>
        <begin position="1"/>
        <end position="16"/>
    </location>
</feature>
<name>A0A2G5UCZ2_9PELO</name>
<keyword evidence="1" id="KW-0732">Signal</keyword>
<dbReference type="InterPro" id="IPR002223">
    <property type="entry name" value="Kunitz_BPTI"/>
</dbReference>
<dbReference type="AlphaFoldDB" id="A0A2G5UCZ2"/>
<feature type="domain" description="BPTI/Kunitz inhibitor" evidence="2">
    <location>
        <begin position="22"/>
        <end position="75"/>
    </location>
</feature>
<evidence type="ECO:0000313" key="4">
    <source>
        <dbReference type="Proteomes" id="UP000230233"/>
    </source>
</evidence>
<dbReference type="CDD" id="cd00109">
    <property type="entry name" value="Kunitz-type"/>
    <property type="match status" value="2"/>
</dbReference>
<dbReference type="Proteomes" id="UP000230233">
    <property type="component" value="Chromosome IV"/>
</dbReference>
<evidence type="ECO:0000256" key="1">
    <source>
        <dbReference type="SAM" id="SignalP"/>
    </source>
</evidence>
<reference evidence="4" key="1">
    <citation type="submission" date="2017-10" db="EMBL/GenBank/DDBJ databases">
        <title>Rapid genome shrinkage in a self-fertile nematode reveals novel sperm competition proteins.</title>
        <authorList>
            <person name="Yin D."/>
            <person name="Schwarz E.M."/>
            <person name="Thomas C.G."/>
            <person name="Felde R.L."/>
            <person name="Korf I.F."/>
            <person name="Cutter A.D."/>
            <person name="Schartner C.M."/>
            <person name="Ralston E.J."/>
            <person name="Meyer B.J."/>
            <person name="Haag E.S."/>
        </authorList>
    </citation>
    <scope>NUCLEOTIDE SEQUENCE [LARGE SCALE GENOMIC DNA]</scope>
    <source>
        <strain evidence="4">JU1422</strain>
    </source>
</reference>
<keyword evidence="4" id="KW-1185">Reference proteome</keyword>
<dbReference type="Pfam" id="PF00014">
    <property type="entry name" value="Kunitz_BPTI"/>
    <property type="match status" value="2"/>
</dbReference>
<dbReference type="STRING" id="1611254.A0A2G5UCZ2"/>
<evidence type="ECO:0000259" key="2">
    <source>
        <dbReference type="PROSITE" id="PS50279"/>
    </source>
</evidence>
<dbReference type="GO" id="GO:0004867">
    <property type="term" value="F:serine-type endopeptidase inhibitor activity"/>
    <property type="evidence" value="ECO:0007669"/>
    <property type="project" value="InterPro"/>
</dbReference>
<dbReference type="PRINTS" id="PR00759">
    <property type="entry name" value="BASICPTASE"/>
</dbReference>
<dbReference type="Gene3D" id="4.10.410.10">
    <property type="entry name" value="Pancreatic trypsin inhibitor Kunitz domain"/>
    <property type="match status" value="2"/>
</dbReference>
<dbReference type="PANTHER" id="PTHR46339">
    <property type="entry name" value="PROTEIN CBG15282-RELATED"/>
    <property type="match status" value="1"/>
</dbReference>
<organism evidence="3 4">
    <name type="scientific">Caenorhabditis nigoni</name>
    <dbReference type="NCBI Taxonomy" id="1611254"/>
    <lineage>
        <taxon>Eukaryota</taxon>
        <taxon>Metazoa</taxon>
        <taxon>Ecdysozoa</taxon>
        <taxon>Nematoda</taxon>
        <taxon>Chromadorea</taxon>
        <taxon>Rhabditida</taxon>
        <taxon>Rhabditina</taxon>
        <taxon>Rhabditomorpha</taxon>
        <taxon>Rhabditoidea</taxon>
        <taxon>Rhabditidae</taxon>
        <taxon>Peloderinae</taxon>
        <taxon>Caenorhabditis</taxon>
    </lineage>
</organism>
<protein>
    <recommendedName>
        <fullName evidence="2">BPTI/Kunitz inhibitor domain-containing protein</fullName>
    </recommendedName>
</protein>
<dbReference type="OrthoDB" id="5950222at2759"/>
<dbReference type="PROSITE" id="PS50279">
    <property type="entry name" value="BPTI_KUNITZ_2"/>
    <property type="match status" value="2"/>
</dbReference>
<proteinExistence type="predicted"/>
<dbReference type="EMBL" id="PDUG01000004">
    <property type="protein sequence ID" value="PIC37384.1"/>
    <property type="molecule type" value="Genomic_DNA"/>
</dbReference>
<accession>A0A2G5UCZ2</accession>
<dbReference type="InterPro" id="IPR020901">
    <property type="entry name" value="Prtase_inh_Kunz-CS"/>
</dbReference>
<dbReference type="PROSITE" id="PS00280">
    <property type="entry name" value="BPTI_KUNITZ_1"/>
    <property type="match status" value="1"/>
</dbReference>
<comment type="caution">
    <text evidence="3">The sequence shown here is derived from an EMBL/GenBank/DDBJ whole genome shotgun (WGS) entry which is preliminary data.</text>
</comment>
<dbReference type="InterPro" id="IPR053014">
    <property type="entry name" value="Cuticle_assoc_divergent"/>
</dbReference>
<sequence length="182" mass="19871">MLQIVLFSILAGISLAAENSDCFLGREPGNTGCGEQGARSFYFHKNTRTCQPFFYQGCDGNGNRFPSKEACESTCRNATAAGDLEYKVCASGAYPAGATSGQAVTGNNCPHGYEVQDGQCCPTREYTCGLQYDAGKFGSSGKHTPRYFFSKNYKNCMLFTFYGRDGNANNFATYNECKNFCM</sequence>
<evidence type="ECO:0000313" key="3">
    <source>
        <dbReference type="EMBL" id="PIC37384.1"/>
    </source>
</evidence>